<evidence type="ECO:0000256" key="3">
    <source>
        <dbReference type="ARBA" id="ARBA00022763"/>
    </source>
</evidence>
<evidence type="ECO:0000256" key="6">
    <source>
        <dbReference type="ARBA" id="ARBA00023002"/>
    </source>
</evidence>
<dbReference type="InterPro" id="IPR037151">
    <property type="entry name" value="AlkB-like_sf"/>
</dbReference>
<keyword evidence="5 10" id="KW-0223">Dioxygenase</keyword>
<dbReference type="Pfam" id="PF13532">
    <property type="entry name" value="2OG-FeII_Oxy_2"/>
    <property type="match status" value="1"/>
</dbReference>
<dbReference type="Proteomes" id="UP000198104">
    <property type="component" value="Unassembled WGS sequence"/>
</dbReference>
<proteinExistence type="predicted"/>
<keyword evidence="3" id="KW-0227">DNA damage</keyword>
<reference evidence="10 11" key="1">
    <citation type="submission" date="2017-05" db="EMBL/GenBank/DDBJ databases">
        <title>Polynucleobacter sp. MWH-K35W1 isolated from the permanently anoxic monimolimnion of a meromictic lake.</title>
        <authorList>
            <person name="Hahn M.W."/>
        </authorList>
    </citation>
    <scope>NUCLEOTIDE SEQUENCE [LARGE SCALE GENOMIC DNA]</scope>
    <source>
        <strain evidence="10 11">MWH-K35W1</strain>
    </source>
</reference>
<comment type="cofactor">
    <cofactor evidence="1">
        <name>Fe(2+)</name>
        <dbReference type="ChEBI" id="CHEBI:29033"/>
    </cofactor>
</comment>
<dbReference type="PANTHER" id="PTHR31212">
    <property type="entry name" value="ALPHA-KETOGLUTARATE-DEPENDENT DIOXYGENASE ALKB HOMOLOG 3"/>
    <property type="match status" value="1"/>
</dbReference>
<evidence type="ECO:0000256" key="7">
    <source>
        <dbReference type="ARBA" id="ARBA00023004"/>
    </source>
</evidence>
<gene>
    <name evidence="10" type="ORF">CBI30_04540</name>
</gene>
<evidence type="ECO:0000256" key="5">
    <source>
        <dbReference type="ARBA" id="ARBA00022964"/>
    </source>
</evidence>
<evidence type="ECO:0000256" key="4">
    <source>
        <dbReference type="ARBA" id="ARBA00022842"/>
    </source>
</evidence>
<evidence type="ECO:0000313" key="10">
    <source>
        <dbReference type="EMBL" id="OWS71944.1"/>
    </source>
</evidence>
<keyword evidence="7" id="KW-0408">Iron</keyword>
<accession>A0A254Q085</accession>
<protein>
    <submittedName>
        <fullName evidence="10">Alpha-ketoglutarate-dependent dioxygenase AlkB</fullName>
    </submittedName>
</protein>
<dbReference type="EMBL" id="NGUO01000007">
    <property type="protein sequence ID" value="OWS71944.1"/>
    <property type="molecule type" value="Genomic_DNA"/>
</dbReference>
<organism evidence="10 11">
    <name type="scientific">Polynucleobacter aenigmaticus</name>
    <dbReference type="NCBI Taxonomy" id="1743164"/>
    <lineage>
        <taxon>Bacteria</taxon>
        <taxon>Pseudomonadati</taxon>
        <taxon>Pseudomonadota</taxon>
        <taxon>Betaproteobacteria</taxon>
        <taxon>Burkholderiales</taxon>
        <taxon>Burkholderiaceae</taxon>
        <taxon>Polynucleobacter</taxon>
    </lineage>
</organism>
<keyword evidence="6" id="KW-0560">Oxidoreductase</keyword>
<name>A0A254Q085_9BURK</name>
<keyword evidence="4" id="KW-0460">Magnesium</keyword>
<dbReference type="InterPro" id="IPR032854">
    <property type="entry name" value="ALKBH3"/>
</dbReference>
<evidence type="ECO:0000259" key="9">
    <source>
        <dbReference type="PROSITE" id="PS51471"/>
    </source>
</evidence>
<dbReference type="RefSeq" id="WP_088527139.1">
    <property type="nucleotide sequence ID" value="NZ_NGUO01000007.1"/>
</dbReference>
<dbReference type="GO" id="GO:0046872">
    <property type="term" value="F:metal ion binding"/>
    <property type="evidence" value="ECO:0007669"/>
    <property type="project" value="UniProtKB-KW"/>
</dbReference>
<dbReference type="GO" id="GO:0032451">
    <property type="term" value="F:demethylase activity"/>
    <property type="evidence" value="ECO:0007669"/>
    <property type="project" value="UniProtKB-ARBA"/>
</dbReference>
<evidence type="ECO:0000256" key="8">
    <source>
        <dbReference type="ARBA" id="ARBA00023204"/>
    </source>
</evidence>
<keyword evidence="11" id="KW-1185">Reference proteome</keyword>
<evidence type="ECO:0000256" key="1">
    <source>
        <dbReference type="ARBA" id="ARBA00001954"/>
    </source>
</evidence>
<dbReference type="InterPro" id="IPR005123">
    <property type="entry name" value="Oxoglu/Fe-dep_dioxygenase_dom"/>
</dbReference>
<dbReference type="InterPro" id="IPR027450">
    <property type="entry name" value="AlkB-like"/>
</dbReference>
<dbReference type="GO" id="GO:0016787">
    <property type="term" value="F:hydrolase activity"/>
    <property type="evidence" value="ECO:0007669"/>
    <property type="project" value="UniProtKB-ARBA"/>
</dbReference>
<dbReference type="OrthoDB" id="190276at2"/>
<dbReference type="GO" id="GO:0051213">
    <property type="term" value="F:dioxygenase activity"/>
    <property type="evidence" value="ECO:0007669"/>
    <property type="project" value="UniProtKB-KW"/>
</dbReference>
<evidence type="ECO:0000313" key="11">
    <source>
        <dbReference type="Proteomes" id="UP000198104"/>
    </source>
</evidence>
<sequence length="207" mass="23825">MKNSLFDLLSTPEPIAILAKDGQAEYLNNFYAVDECHYLFKSLLSHLPWESDQIIMFGKLVTTSRKVVWVADPECLYTYSGIQKIPQDWTNELLQIKHKLEQVTGHTYNSCLLNLYHNGNEGMGWHSDNEKELDSATPIASVSLGARRKFAFRHKQDKTTTSVFLENGSLLIMHPPMQEHWQHSLLKTKIATSPRINLTFRKILPRI</sequence>
<keyword evidence="2" id="KW-0479">Metal-binding</keyword>
<dbReference type="FunFam" id="2.60.120.590:FF:000004">
    <property type="entry name" value="DNA oxidative demethylase ALKBH2"/>
    <property type="match status" value="1"/>
</dbReference>
<dbReference type="Gene3D" id="2.60.120.590">
    <property type="entry name" value="Alpha-ketoglutarate-dependent dioxygenase AlkB-like"/>
    <property type="match status" value="1"/>
</dbReference>
<feature type="domain" description="Fe2OG dioxygenase" evidence="9">
    <location>
        <begin position="107"/>
        <end position="204"/>
    </location>
</feature>
<dbReference type="PANTHER" id="PTHR31212:SF4">
    <property type="entry name" value="ALPHA-KETOGLUTARATE-DEPENDENT DIOXYGENASE ALKB HOMOLOG 3"/>
    <property type="match status" value="1"/>
</dbReference>
<dbReference type="GO" id="GO:0016705">
    <property type="term" value="F:oxidoreductase activity, acting on paired donors, with incorporation or reduction of molecular oxygen"/>
    <property type="evidence" value="ECO:0007669"/>
    <property type="project" value="UniProtKB-ARBA"/>
</dbReference>
<dbReference type="PROSITE" id="PS51471">
    <property type="entry name" value="FE2OG_OXY"/>
    <property type="match status" value="1"/>
</dbReference>
<comment type="caution">
    <text evidence="10">The sequence shown here is derived from an EMBL/GenBank/DDBJ whole genome shotgun (WGS) entry which is preliminary data.</text>
</comment>
<dbReference type="GO" id="GO:0006307">
    <property type="term" value="P:DNA alkylation repair"/>
    <property type="evidence" value="ECO:0007669"/>
    <property type="project" value="InterPro"/>
</dbReference>
<keyword evidence="8" id="KW-0234">DNA repair</keyword>
<dbReference type="AlphaFoldDB" id="A0A254Q085"/>
<evidence type="ECO:0000256" key="2">
    <source>
        <dbReference type="ARBA" id="ARBA00022723"/>
    </source>
</evidence>
<dbReference type="SUPFAM" id="SSF51197">
    <property type="entry name" value="Clavaminate synthase-like"/>
    <property type="match status" value="1"/>
</dbReference>
<dbReference type="GO" id="GO:0140097">
    <property type="term" value="F:catalytic activity, acting on DNA"/>
    <property type="evidence" value="ECO:0007669"/>
    <property type="project" value="UniProtKB-ARBA"/>
</dbReference>